<dbReference type="SUPFAM" id="SSF101898">
    <property type="entry name" value="NHL repeat"/>
    <property type="match status" value="2"/>
</dbReference>
<dbReference type="PANTHER" id="PTHR46730:SF1">
    <property type="entry name" value="PLAT DOMAIN-CONTAINING PROTEIN"/>
    <property type="match status" value="1"/>
</dbReference>
<accession>A0A815RFB1</accession>
<evidence type="ECO:0000256" key="1">
    <source>
        <dbReference type="ARBA" id="ARBA00004370"/>
    </source>
</evidence>
<evidence type="ECO:0000256" key="2">
    <source>
        <dbReference type="ARBA" id="ARBA00022692"/>
    </source>
</evidence>
<dbReference type="OrthoDB" id="10424280at2759"/>
<evidence type="ECO:0000313" key="9">
    <source>
        <dbReference type="Proteomes" id="UP000663852"/>
    </source>
</evidence>
<keyword evidence="5" id="KW-0472">Membrane</keyword>
<dbReference type="CDD" id="cd05819">
    <property type="entry name" value="NHL"/>
    <property type="match status" value="2"/>
</dbReference>
<keyword evidence="2" id="KW-0812">Transmembrane</keyword>
<evidence type="ECO:0000313" key="8">
    <source>
        <dbReference type="EMBL" id="CAF1475757.1"/>
    </source>
</evidence>
<evidence type="ECO:0000256" key="6">
    <source>
        <dbReference type="PROSITE-ProRule" id="PRU00504"/>
    </source>
</evidence>
<proteinExistence type="predicted"/>
<dbReference type="PROSITE" id="PS51125">
    <property type="entry name" value="NHL"/>
    <property type="match status" value="1"/>
</dbReference>
<comment type="caution">
    <text evidence="8">The sequence shown here is derived from an EMBL/GenBank/DDBJ whole genome shotgun (WGS) entry which is preliminary data.</text>
</comment>
<dbReference type="GO" id="GO:0006816">
    <property type="term" value="P:calcium ion transport"/>
    <property type="evidence" value="ECO:0007669"/>
    <property type="project" value="TreeGrafter"/>
</dbReference>
<comment type="subcellular location">
    <subcellularLocation>
        <location evidence="1">Membrane</location>
    </subcellularLocation>
</comment>
<dbReference type="Gene3D" id="2.120.10.30">
    <property type="entry name" value="TolB, C-terminal domain"/>
    <property type="match status" value="3"/>
</dbReference>
<feature type="repeat" description="NHL" evidence="6">
    <location>
        <begin position="216"/>
        <end position="255"/>
    </location>
</feature>
<dbReference type="PANTHER" id="PTHR46730">
    <property type="entry name" value="POLYCYSTIN-1"/>
    <property type="match status" value="1"/>
</dbReference>
<dbReference type="GO" id="GO:0005886">
    <property type="term" value="C:plasma membrane"/>
    <property type="evidence" value="ECO:0007669"/>
    <property type="project" value="TreeGrafter"/>
</dbReference>
<evidence type="ECO:0000256" key="5">
    <source>
        <dbReference type="ARBA" id="ARBA00023136"/>
    </source>
</evidence>
<keyword evidence="3" id="KW-0677">Repeat</keyword>
<dbReference type="InterPro" id="IPR001258">
    <property type="entry name" value="NHL_repeat"/>
</dbReference>
<keyword evidence="4" id="KW-1133">Transmembrane helix</keyword>
<dbReference type="Proteomes" id="UP000663852">
    <property type="component" value="Unassembled WGS sequence"/>
</dbReference>
<feature type="domain" description="PKD/REJ-like" evidence="7">
    <location>
        <begin position="860"/>
        <end position="1322"/>
    </location>
</feature>
<protein>
    <recommendedName>
        <fullName evidence="7">PKD/REJ-like domain-containing protein</fullName>
    </recommendedName>
</protein>
<sequence>MKNILSHRSTCQSTSAMKIVVWCLWFVLWSFEQISGLSYNQPNLDPYATWNPNAILFTNSSLSYNQPNLDPYATWNPNAILFTNSSMVGANPRGLFIDSNDSIYVVDQTNNRIVVWMNDSSIPTTTIYGNMSKPMCIFVTSNGDIYISDYTAKNQTSRWSLNANGSIPVMYGSSSCYGLFVDTNDTLYCALYNEHKVVKKWLGDNGSAITIVAGSGSAGSTSYQLNNPEGVFVTADFDLYVADYRNNRIQLFRHGETNGTTVAGNSSLHFTIALWGPNAVILDLDGYLFVADGGNNRIVGSGPYGFRCLVGCTGMAGSATNQLKGPWNLAFDRHGDLYASEWSTNRILKYVLLNNTLAKPYNQPKLPPNAIWDVNGSIYANATMTGGIPSNIFIDTNDSIYIVNQQNGEIQLWSNNTLNRKYTISGSPLNISSIFVATNGDIYIGSGTSSGLVSRYNMAANTSISIMSVSSSCSCLFIDASDALYCSLSNHNQVVKKWLGDSSTIATIVAGDVNGTSGSSSYRLCDPRGIFVNHQFDLYVADSVNDRVQLFRLGQSNAITIAGNTSINVTISLNKPTGVVLDIDNYLFIVDSNNNRIVRSQPNGFSCIMGCSVGGPSINQLLQPERMAFDSYGNMYVADTGNARILQFVLLNNSIDTTTLAIPMTTTQEEVTSKITSVMLQTSTGVLSTTLEIKSSSMQVSDISTTHNAEVASTALLTNSPPTLSTFTATTSLQQPTSNQIEVTTEIPTTTTTTTTTAQGLIVNTFLDYVTKLIIVIFLQGQITSTIQSTTVSSTGMTRNTSLPMSILTATTSLQEPTSHQTGGCYPPNVTLTPSTARLQYRRSQDISVTSFIDVHCNRSFTLTTQWIINNYSVTSTIDTQSSELFIPAKTLPYGIYQMDLTVTILHLSTSTSSVVVEIISSNIISNLIQYGTSMITQGIHQDLCLDPGSYSVDPDQDTFNASEWTYKYYCRVFGVSEFPTLQGSLLTVDDMRNDSANLSCLSNRTGWRFDNAINSSFTILSGSLRSNQTYQFMVAMQNIPNPSKQVTGYLLVNVEDVDSPMIVIGCVISQMCISNVEYQLVNPTTAQLALFSMCVGNCSIVQSVQWKIYRGERNASSNVTQWSLFNQTDLYENIWFFGRNTRNLTIINKVFLSYSQYSYWRFQVDYEFESVRRSSSALNVVLNQPPVNGTCLIDPVNGTTSTLFDVNCMNWVDNDGIKDYLLYVSTSNQSQEVLVAYSLISTFAVRFTSGDEPTNELHVIIHIRDEFDCFTEFHLSSTIIVQADVTEMNTFMNEIQNSSSQLVNNPFVQLLRSENQNVVGQVLSLFSNELNKINEETIAKAVANGISSTDISVTSLQTASKSLNTSSLSWNEYEKQVNYYANVREYLIGFVANLAITTPNSIELQSSTLSQLTKSTNQLTRNTLRMAMDRCYELSESLCSMSTRISSEQTQTITSYLVQCATNLVTGVNGALQARMNVLDVDFTRATQFPVDYDTNMESEWSNLNLFANGNDFSWSTIEKNRDLYYQQQLANEIRMKTNAMMLMISSSLDVQLNVKQTFVVNTSEVFMSQEKTSLASLFHKEINQSENSHIRFPSILQTNLNENQTISLRTLIQPLASFDRSTESLTNLSRSVSLTIVDKNGEEVKTETDEDHLIEIIIPRDPQFVLPSMTLYNVTSSTTNSTQHHHQVFFYHYVNITSSLPISIHTEIHPLDVNISYLLIYKLDGIPQVNSSVKNIDGWALLCAGDCSMTNESVYGYFIDNEQTVGHASMVIGLREVEDDVYCSNASLRNELPITDDVYSFRSDYEMRVYSSGCYYMDEESGEWKGNGLKVGASTNHYETQCFSNHL</sequence>
<name>A0A815RFB1_ADIRI</name>
<dbReference type="Pfam" id="PF02010">
    <property type="entry name" value="REJ"/>
    <property type="match status" value="1"/>
</dbReference>
<evidence type="ECO:0000259" key="7">
    <source>
        <dbReference type="Pfam" id="PF02010"/>
    </source>
</evidence>
<dbReference type="InterPro" id="IPR002859">
    <property type="entry name" value="PKD/REJ-like"/>
</dbReference>
<organism evidence="8 9">
    <name type="scientific">Adineta ricciae</name>
    <name type="common">Rotifer</name>
    <dbReference type="NCBI Taxonomy" id="249248"/>
    <lineage>
        <taxon>Eukaryota</taxon>
        <taxon>Metazoa</taxon>
        <taxon>Spiralia</taxon>
        <taxon>Gnathifera</taxon>
        <taxon>Rotifera</taxon>
        <taxon>Eurotatoria</taxon>
        <taxon>Bdelloidea</taxon>
        <taxon>Adinetida</taxon>
        <taxon>Adinetidae</taxon>
        <taxon>Adineta</taxon>
    </lineage>
</organism>
<evidence type="ECO:0000256" key="3">
    <source>
        <dbReference type="ARBA" id="ARBA00022737"/>
    </source>
</evidence>
<dbReference type="EMBL" id="CAJNOJ010000523">
    <property type="protein sequence ID" value="CAF1475757.1"/>
    <property type="molecule type" value="Genomic_DNA"/>
</dbReference>
<reference evidence="8" key="1">
    <citation type="submission" date="2021-02" db="EMBL/GenBank/DDBJ databases">
        <authorList>
            <person name="Nowell W R."/>
        </authorList>
    </citation>
    <scope>NUCLEOTIDE SEQUENCE</scope>
</reference>
<evidence type="ECO:0000256" key="4">
    <source>
        <dbReference type="ARBA" id="ARBA00022989"/>
    </source>
</evidence>
<gene>
    <name evidence="8" type="ORF">EDS130_LOCUS41101</name>
</gene>
<dbReference type="InterPro" id="IPR011042">
    <property type="entry name" value="6-blade_b-propeller_TolB-like"/>
</dbReference>
<dbReference type="GO" id="GO:0005261">
    <property type="term" value="F:monoatomic cation channel activity"/>
    <property type="evidence" value="ECO:0007669"/>
    <property type="project" value="TreeGrafter"/>
</dbReference>